<evidence type="ECO:0000256" key="6">
    <source>
        <dbReference type="SAM" id="Phobius"/>
    </source>
</evidence>
<dbReference type="InterPro" id="IPR003339">
    <property type="entry name" value="ABC/ECF_trnsptr_transmembrane"/>
</dbReference>
<dbReference type="RefSeq" id="WP_092648068.1">
    <property type="nucleotide sequence ID" value="NZ_LT629792.1"/>
</dbReference>
<feature type="transmembrane region" description="Helical" evidence="6">
    <location>
        <begin position="96"/>
        <end position="119"/>
    </location>
</feature>
<dbReference type="PANTHER" id="PTHR33514:SF13">
    <property type="entry name" value="PROTEIN ABCI12, CHLOROPLASTIC"/>
    <property type="match status" value="1"/>
</dbReference>
<dbReference type="PANTHER" id="PTHR33514">
    <property type="entry name" value="PROTEIN ABCI12, CHLOROPLASTIC"/>
    <property type="match status" value="1"/>
</dbReference>
<gene>
    <name evidence="7" type="ORF">SAMN04489714_0099</name>
</gene>
<keyword evidence="8" id="KW-1185">Reference proteome</keyword>
<proteinExistence type="predicted"/>
<evidence type="ECO:0000313" key="7">
    <source>
        <dbReference type="EMBL" id="SDT85558.1"/>
    </source>
</evidence>
<keyword evidence="4 6" id="KW-0472">Membrane</keyword>
<feature type="transmembrane region" description="Helical" evidence="6">
    <location>
        <begin position="71"/>
        <end position="90"/>
    </location>
</feature>
<evidence type="ECO:0000256" key="3">
    <source>
        <dbReference type="ARBA" id="ARBA00022989"/>
    </source>
</evidence>
<dbReference type="Pfam" id="PF02361">
    <property type="entry name" value="CbiQ"/>
    <property type="match status" value="1"/>
</dbReference>
<dbReference type="EMBL" id="LT629792">
    <property type="protein sequence ID" value="SDT85558.1"/>
    <property type="molecule type" value="Genomic_DNA"/>
</dbReference>
<evidence type="ECO:0000256" key="2">
    <source>
        <dbReference type="ARBA" id="ARBA00022692"/>
    </source>
</evidence>
<evidence type="ECO:0000256" key="4">
    <source>
        <dbReference type="ARBA" id="ARBA00023136"/>
    </source>
</evidence>
<feature type="region of interest" description="Disordered" evidence="5">
    <location>
        <begin position="1"/>
        <end position="32"/>
    </location>
</feature>
<dbReference type="CDD" id="cd16914">
    <property type="entry name" value="EcfT"/>
    <property type="match status" value="1"/>
</dbReference>
<accession>A0ABY0V4R5</accession>
<keyword evidence="2 6" id="KW-0812">Transmembrane</keyword>
<feature type="transmembrane region" description="Helical" evidence="6">
    <location>
        <begin position="253"/>
        <end position="273"/>
    </location>
</feature>
<reference evidence="7 8" key="1">
    <citation type="submission" date="2016-10" db="EMBL/GenBank/DDBJ databases">
        <authorList>
            <person name="Varghese N."/>
            <person name="Submissions S."/>
        </authorList>
    </citation>
    <scope>NUCLEOTIDE SEQUENCE [LARGE SCALE GENOMIC DNA]</scope>
    <source>
        <strain evidence="7 8">DSM 9169</strain>
    </source>
</reference>
<protein>
    <submittedName>
        <fullName evidence="7">Energy-coupling factor transport system permease protein</fullName>
    </submittedName>
</protein>
<evidence type="ECO:0000313" key="8">
    <source>
        <dbReference type="Proteomes" id="UP000198976"/>
    </source>
</evidence>
<comment type="subcellular location">
    <subcellularLocation>
        <location evidence="1">Membrane</location>
        <topology evidence="1">Multi-pass membrane protein</topology>
    </subcellularLocation>
</comment>
<sequence length="276" mass="30182">MSTFARNTPPNTGVRGSAATHRRPRPSPTLALPRPLPWESPLTRMWVGTKIICLATLTTLLVLLPKWPTVAAVGVCLLVAAVVGRVPISARPRLPSWIWAGFIGGMIGAAIGGGALIFVRAFLVMVEVILGSLLLVWTTPIERIAPALRTLLHPLTWFRAPVDEWVMAASFALRGLSTVRDQMQAVFDAVRLRWTDDGPMMTFRGQLKLIVDMTTATLSASSRRADDTGRAMTMRGGIPPVERDRVRLRWPDIIGLVLVLAATVISVIFRSGVPWQ</sequence>
<keyword evidence="3 6" id="KW-1133">Transmembrane helix</keyword>
<evidence type="ECO:0000256" key="1">
    <source>
        <dbReference type="ARBA" id="ARBA00004141"/>
    </source>
</evidence>
<dbReference type="Proteomes" id="UP000198976">
    <property type="component" value="Chromosome I"/>
</dbReference>
<name>A0ABY0V4R5_9ACTO</name>
<feature type="compositionally biased region" description="Polar residues" evidence="5">
    <location>
        <begin position="1"/>
        <end position="11"/>
    </location>
</feature>
<evidence type="ECO:0000256" key="5">
    <source>
        <dbReference type="SAM" id="MobiDB-lite"/>
    </source>
</evidence>
<organism evidence="7 8">
    <name type="scientific">Schaalia radingae</name>
    <dbReference type="NCBI Taxonomy" id="131110"/>
    <lineage>
        <taxon>Bacteria</taxon>
        <taxon>Bacillati</taxon>
        <taxon>Actinomycetota</taxon>
        <taxon>Actinomycetes</taxon>
        <taxon>Actinomycetales</taxon>
        <taxon>Actinomycetaceae</taxon>
        <taxon>Schaalia</taxon>
    </lineage>
</organism>